<dbReference type="InterPro" id="IPR006016">
    <property type="entry name" value="UspA"/>
</dbReference>
<reference evidence="3" key="1">
    <citation type="submission" date="2016-10" db="EMBL/GenBank/DDBJ databases">
        <authorList>
            <person name="Varghese N."/>
            <person name="Submissions S."/>
        </authorList>
    </citation>
    <scope>NUCLEOTIDE SEQUENCE [LARGE SCALE GENOMIC DNA]</scope>
    <source>
        <strain evidence="3">IBRC-M 10760</strain>
    </source>
</reference>
<organism evidence="2 3">
    <name type="scientific">Halorientalis regularis</name>
    <dbReference type="NCBI Taxonomy" id="660518"/>
    <lineage>
        <taxon>Archaea</taxon>
        <taxon>Methanobacteriati</taxon>
        <taxon>Methanobacteriota</taxon>
        <taxon>Stenosarchaea group</taxon>
        <taxon>Halobacteria</taxon>
        <taxon>Halobacteriales</taxon>
        <taxon>Haloarculaceae</taxon>
        <taxon>Halorientalis</taxon>
    </lineage>
</organism>
<feature type="domain" description="UspA" evidence="1">
    <location>
        <begin position="6"/>
        <end position="68"/>
    </location>
</feature>
<name>A0A1G7S2E4_9EURY</name>
<accession>A0A1G7S2E4</accession>
<dbReference type="Gene3D" id="3.90.1280.20">
    <property type="match status" value="1"/>
</dbReference>
<dbReference type="InterPro" id="IPR006015">
    <property type="entry name" value="Universal_stress_UspA"/>
</dbReference>
<dbReference type="SUPFAM" id="SSF52402">
    <property type="entry name" value="Adenine nucleotide alpha hydrolases-like"/>
    <property type="match status" value="1"/>
</dbReference>
<dbReference type="PRINTS" id="PR01438">
    <property type="entry name" value="UNVRSLSTRESS"/>
</dbReference>
<dbReference type="EMBL" id="FNBK01000017">
    <property type="protein sequence ID" value="SDG17225.1"/>
    <property type="molecule type" value="Genomic_DNA"/>
</dbReference>
<dbReference type="Pfam" id="PF00582">
    <property type="entry name" value="Usp"/>
    <property type="match status" value="1"/>
</dbReference>
<dbReference type="AlphaFoldDB" id="A0A1G7S2E4"/>
<proteinExistence type="predicted"/>
<dbReference type="Proteomes" id="UP000199076">
    <property type="component" value="Unassembled WGS sequence"/>
</dbReference>
<keyword evidence="3" id="KW-1185">Reference proteome</keyword>
<evidence type="ECO:0000313" key="3">
    <source>
        <dbReference type="Proteomes" id="UP000199076"/>
    </source>
</evidence>
<sequence>MLDEERGDLVIAEDERPVGIVTDRDIALAVAGDADLGVLGRHGLPDTGHHIGSVSDRVVDNSTQPVYLL</sequence>
<evidence type="ECO:0000259" key="1">
    <source>
        <dbReference type="Pfam" id="PF00582"/>
    </source>
</evidence>
<protein>
    <submittedName>
        <fullName evidence="2">Universal stress protein family protein</fullName>
    </submittedName>
</protein>
<evidence type="ECO:0000313" key="2">
    <source>
        <dbReference type="EMBL" id="SDG17225.1"/>
    </source>
</evidence>
<dbReference type="STRING" id="660518.SAMN05216218_1178"/>
<gene>
    <name evidence="2" type="ORF">SAMN05216218_1178</name>
</gene>